<accession>A0A0H5QXV6</accession>
<dbReference type="AlphaFoldDB" id="A0A0H5QXV6"/>
<sequence>MFVLALTYCVLNSIAALFSASFLFVICVSFVLKRIAVSNLSLNLLLKLRAVFKCLFQNLHLVTLTYRYFMLCCSIAVNLDSLIVGLVGFRWLSLVPSPLICGQVF</sequence>
<feature type="transmembrane region" description="Helical" evidence="1">
    <location>
        <begin position="12"/>
        <end position="32"/>
    </location>
</feature>
<keyword evidence="1" id="KW-0472">Membrane</keyword>
<evidence type="ECO:0000313" key="2">
    <source>
        <dbReference type="EMBL" id="CRZ06793.1"/>
    </source>
</evidence>
<proteinExistence type="predicted"/>
<dbReference type="EMBL" id="HACM01006352">
    <property type="protein sequence ID" value="CRZ06794.1"/>
    <property type="molecule type" value="Transcribed_RNA"/>
</dbReference>
<keyword evidence="1" id="KW-1133">Transmembrane helix</keyword>
<name>A0A0H5QXV6_9EUKA</name>
<feature type="transmembrane region" description="Helical" evidence="1">
    <location>
        <begin position="68"/>
        <end position="89"/>
    </location>
</feature>
<evidence type="ECO:0000256" key="1">
    <source>
        <dbReference type="SAM" id="Phobius"/>
    </source>
</evidence>
<reference evidence="2" key="1">
    <citation type="submission" date="2015-04" db="EMBL/GenBank/DDBJ databases">
        <title>The genome sequence of the plant pathogenic Rhizarian Plasmodiophora brassicae reveals insights in its biotrophic life cycle and the origin of chitin synthesis.</title>
        <authorList>
            <person name="Schwelm A."/>
            <person name="Fogelqvist J."/>
            <person name="Knaust A."/>
            <person name="Julke S."/>
            <person name="Lilja T."/>
            <person name="Dhandapani V."/>
            <person name="Bonilla-Rosso G."/>
            <person name="Karlsson M."/>
            <person name="Shevchenko A."/>
            <person name="Choi S.R."/>
            <person name="Kim H.G."/>
            <person name="Park J.Y."/>
            <person name="Lim Y.P."/>
            <person name="Ludwig-Muller J."/>
            <person name="Dixelius C."/>
        </authorList>
    </citation>
    <scope>NUCLEOTIDE SEQUENCE</scope>
    <source>
        <tissue evidence="2">Potato root galls</tissue>
    </source>
</reference>
<protein>
    <submittedName>
        <fullName evidence="2">Uncharacterized protein</fullName>
    </submittedName>
</protein>
<keyword evidence="1" id="KW-0812">Transmembrane</keyword>
<dbReference type="EMBL" id="HACM01006351">
    <property type="protein sequence ID" value="CRZ06793.1"/>
    <property type="molecule type" value="Transcribed_RNA"/>
</dbReference>
<organism evidence="2">
    <name type="scientific">Spongospora subterranea</name>
    <dbReference type="NCBI Taxonomy" id="70186"/>
    <lineage>
        <taxon>Eukaryota</taxon>
        <taxon>Sar</taxon>
        <taxon>Rhizaria</taxon>
        <taxon>Endomyxa</taxon>
        <taxon>Phytomyxea</taxon>
        <taxon>Plasmodiophorida</taxon>
        <taxon>Plasmodiophoridae</taxon>
        <taxon>Spongospora</taxon>
    </lineage>
</organism>